<dbReference type="EMBL" id="JTDV01000015">
    <property type="protein sequence ID" value="KJD31395.1"/>
    <property type="molecule type" value="Genomic_DNA"/>
</dbReference>
<comment type="caution">
    <text evidence="1">The sequence shown here is derived from an EMBL/GenBank/DDBJ whole genome shotgun (WGS) entry which is preliminary data.</text>
</comment>
<dbReference type="Proteomes" id="UP000032361">
    <property type="component" value="Unassembled WGS sequence"/>
</dbReference>
<dbReference type="AlphaFoldDB" id="A0A0D7VWZ1"/>
<dbReference type="STRING" id="1382798.PK35_14895"/>
<accession>A0A0D7VWZ1</accession>
<evidence type="ECO:0000313" key="2">
    <source>
        <dbReference type="Proteomes" id="UP000032361"/>
    </source>
</evidence>
<evidence type="ECO:0000313" key="1">
    <source>
        <dbReference type="EMBL" id="KJD31395.1"/>
    </source>
</evidence>
<dbReference type="PATRIC" id="fig|1382798.3.peg.1545"/>
<gene>
    <name evidence="1" type="ORF">PK35_14895</name>
</gene>
<organism evidence="1 2">
    <name type="scientific">Neotamlana nanhaiensis</name>
    <dbReference type="NCBI Taxonomy" id="1382798"/>
    <lineage>
        <taxon>Bacteria</taxon>
        <taxon>Pseudomonadati</taxon>
        <taxon>Bacteroidota</taxon>
        <taxon>Flavobacteriia</taxon>
        <taxon>Flavobacteriales</taxon>
        <taxon>Flavobacteriaceae</taxon>
        <taxon>Neotamlana</taxon>
    </lineage>
</organism>
<name>A0A0D7VWZ1_9FLAO</name>
<sequence>MLIVWGSTAQNKSINTIENVYLHTDRSTYFLGEDLWYKAYNVNAFTGLLTDLSNVLYVELISSDSKIISRQKIKLEMGLGHGDLKLTDSVGVKSGHYQLRAYTNWNRNFGDDFIFTKNIEIIDVFKSHFGSETEENSNTEVPKASEQINNTFKIEFFPEGGSLLKNVASVVGFKAVDLIGNPIEVSGDIFDANNLKIASFSSEHDGMGKFQILPLQNQPYYAIARINTGDELLQELPEVLTEGYKISYKNFKGRNIIAVSTNQETLGKNPNKNVKVVCKLKGVSYLEIAKKVNTTTALIELPEDKLKAGINQITLYDSDSKPQSERLVYFEKANDLNVTLETNKQSYEPNENVIINVSSKQKTGKPQSASFSLSVTDMNGEDAEQNYSSNICSYYLMESDVRGEIHQPNYYFNPKNPKRLTHLDNLLLTQGWRDFLWKSQPKINDTLGYKVEKGITISGRVEQLFSKNPMVNNNVTLGLINKNGFNAFNTTTDSLGEFKFEKLIFSSKTDVFLSTNNQKGKQKGFLYLNKEEKPLQVTFKLPELNPLESTTVINYMYGKYMALGVPPENILDEVEITASKRDDLDFFYGAADYKYVPDVADKNLYSISDILDNVPGVSNGKITGENKPPMFLIDTYEGDAAFVLPSEVERIEVIRPSEMLIAIYGEEASHGIISIITNGKSRSNQPKKDSVHSLKRQIEGFYEARKFYESTNKNSSEEDNKLFEARNTIYWNPYVHPDKLGKASVNYHNTNTKTKVKVQLEGITSSGIPVVKKVYYNIVED</sequence>
<dbReference type="SUPFAM" id="SSF56935">
    <property type="entry name" value="Porins"/>
    <property type="match status" value="1"/>
</dbReference>
<proteinExistence type="predicted"/>
<keyword evidence="2" id="KW-1185">Reference proteome</keyword>
<evidence type="ECO:0008006" key="3">
    <source>
        <dbReference type="Google" id="ProtNLM"/>
    </source>
</evidence>
<reference evidence="1 2" key="1">
    <citation type="journal article" date="2015" name="Antonie Van Leeuwenhoek">
        <title>Tamlana nanhaiensis sp. nov., isolated from surface seawater collected from the South China Sea.</title>
        <authorList>
            <person name="Liu X."/>
            <person name="Lai Q."/>
            <person name="Du Y."/>
            <person name="Li G."/>
            <person name="Sun F."/>
            <person name="Shao Z."/>
        </authorList>
    </citation>
    <scope>NUCLEOTIDE SEQUENCE [LARGE SCALE GENOMIC DNA]</scope>
    <source>
        <strain evidence="1 2">FHC16</strain>
    </source>
</reference>
<protein>
    <recommendedName>
        <fullName evidence="3">TonB-dependent receptor plug domain-containing protein</fullName>
    </recommendedName>
</protein>